<dbReference type="STRING" id="1450648.CLORY_36730"/>
<evidence type="ECO:0000259" key="1">
    <source>
        <dbReference type="Pfam" id="PF08279"/>
    </source>
</evidence>
<dbReference type="InterPro" id="IPR013196">
    <property type="entry name" value="HTH_11"/>
</dbReference>
<protein>
    <submittedName>
        <fullName evidence="3">HTH domain protein</fullName>
    </submittedName>
</protein>
<dbReference type="AlphaFoldDB" id="A0A1V4IEN1"/>
<dbReference type="InterPro" id="IPR026881">
    <property type="entry name" value="WYL_dom"/>
</dbReference>
<dbReference type="Pfam" id="PF08279">
    <property type="entry name" value="HTH_11"/>
    <property type="match status" value="1"/>
</dbReference>
<dbReference type="InterPro" id="IPR036388">
    <property type="entry name" value="WH-like_DNA-bd_sf"/>
</dbReference>
<proteinExistence type="predicted"/>
<dbReference type="PANTHER" id="PTHR34580:SF1">
    <property type="entry name" value="PROTEIN PAFC"/>
    <property type="match status" value="1"/>
</dbReference>
<dbReference type="Proteomes" id="UP000190080">
    <property type="component" value="Unassembled WGS sequence"/>
</dbReference>
<dbReference type="EMBL" id="MZGV01000059">
    <property type="protein sequence ID" value="OPJ58310.1"/>
    <property type="molecule type" value="Genomic_DNA"/>
</dbReference>
<dbReference type="SUPFAM" id="SSF46785">
    <property type="entry name" value="Winged helix' DNA-binding domain"/>
    <property type="match status" value="1"/>
</dbReference>
<dbReference type="Gene3D" id="1.10.10.10">
    <property type="entry name" value="Winged helix-like DNA-binding domain superfamily/Winged helix DNA-binding domain"/>
    <property type="match status" value="1"/>
</dbReference>
<reference evidence="3 4" key="1">
    <citation type="submission" date="2017-03" db="EMBL/GenBank/DDBJ databases">
        <title>Genome sequence of Clostridium oryzae DSM 28571.</title>
        <authorList>
            <person name="Poehlein A."/>
            <person name="Daniel R."/>
        </authorList>
    </citation>
    <scope>NUCLEOTIDE SEQUENCE [LARGE SCALE GENOMIC DNA]</scope>
    <source>
        <strain evidence="3 4">DSM 28571</strain>
    </source>
</reference>
<dbReference type="InterPro" id="IPR036390">
    <property type="entry name" value="WH_DNA-bd_sf"/>
</dbReference>
<keyword evidence="4" id="KW-1185">Reference proteome</keyword>
<feature type="domain" description="WYL" evidence="2">
    <location>
        <begin position="144"/>
        <end position="207"/>
    </location>
</feature>
<accession>A0A1V4IEN1</accession>
<sequence length="315" mass="36842">MAVTDCGEKMKIDRLLEIIIIMLNRDTVSAKMLAEHFKVSVRTIQRDMVSITFAGIPVYSVEGKKGGYSILPEYKMNSHFMKPEERQLIVKALESLATSYSNESLESLIEKYNLMVNKREGDKVFWDFSVTKENSAVQTMNIRLEKAIAEKRIVKFHYRNADGKASAKTIQPLAIHYKWYAWYLFSWSLDVNEYRTYKVARISDLQITENLSVIEHGDIKKLMKESEKAYYQTCGSIEIHFEKETIGLMEEYFPDCRIEHIINNEYRLFLNVPYKERLWKALLLSFGSKVKVAAPEEYKQELKEIAKEFLSNYDI</sequence>
<dbReference type="Pfam" id="PF13280">
    <property type="entry name" value="WYL"/>
    <property type="match status" value="1"/>
</dbReference>
<organism evidence="3 4">
    <name type="scientific">Clostridium oryzae</name>
    <dbReference type="NCBI Taxonomy" id="1450648"/>
    <lineage>
        <taxon>Bacteria</taxon>
        <taxon>Bacillati</taxon>
        <taxon>Bacillota</taxon>
        <taxon>Clostridia</taxon>
        <taxon>Eubacteriales</taxon>
        <taxon>Clostridiaceae</taxon>
        <taxon>Clostridium</taxon>
    </lineage>
</organism>
<dbReference type="InterPro" id="IPR051534">
    <property type="entry name" value="CBASS_pafABC_assoc_protein"/>
</dbReference>
<feature type="domain" description="Helix-turn-helix type 11" evidence="1">
    <location>
        <begin position="14"/>
        <end position="68"/>
    </location>
</feature>
<evidence type="ECO:0000259" key="2">
    <source>
        <dbReference type="Pfam" id="PF13280"/>
    </source>
</evidence>
<evidence type="ECO:0000313" key="3">
    <source>
        <dbReference type="EMBL" id="OPJ58310.1"/>
    </source>
</evidence>
<name>A0A1V4IEN1_9CLOT</name>
<comment type="caution">
    <text evidence="3">The sequence shown here is derived from an EMBL/GenBank/DDBJ whole genome shotgun (WGS) entry which is preliminary data.</text>
</comment>
<evidence type="ECO:0000313" key="4">
    <source>
        <dbReference type="Proteomes" id="UP000190080"/>
    </source>
</evidence>
<gene>
    <name evidence="3" type="ORF">CLORY_36730</name>
</gene>
<dbReference type="InterPro" id="IPR028349">
    <property type="entry name" value="PafC-like"/>
</dbReference>
<dbReference type="PROSITE" id="PS52050">
    <property type="entry name" value="WYL"/>
    <property type="match status" value="1"/>
</dbReference>
<dbReference type="PANTHER" id="PTHR34580">
    <property type="match status" value="1"/>
</dbReference>
<dbReference type="PIRSF" id="PIRSF016838">
    <property type="entry name" value="PafC"/>
    <property type="match status" value="1"/>
</dbReference>